<keyword evidence="2" id="KW-1185">Reference proteome</keyword>
<dbReference type="SUPFAM" id="SSF53756">
    <property type="entry name" value="UDP-Glycosyltransferase/glycogen phosphorylase"/>
    <property type="match status" value="1"/>
</dbReference>
<evidence type="ECO:0000313" key="1">
    <source>
        <dbReference type="EMBL" id="VUX45311.1"/>
    </source>
</evidence>
<gene>
    <name evidence="1" type="ORF">DF3PA_110045</name>
</gene>
<dbReference type="EMBL" id="UXAT02000003">
    <property type="protein sequence ID" value="VUX45311.1"/>
    <property type="molecule type" value="Genomic_DNA"/>
</dbReference>
<name>A0A564WCQ0_9PROT</name>
<sequence length="88" mass="10468">MNGFLLPIDTDPVTHRWTWFDQLDAPGYTDAYLHQIEKSSQNIVDVIQKFLCDTDAYEELSYNALETARTKFHREVQRKRLETLYDQI</sequence>
<organism evidence="1 2">
    <name type="scientific">Candidatus Defluviicoccus seviourii</name>
    <dbReference type="NCBI Taxonomy" id="2565273"/>
    <lineage>
        <taxon>Bacteria</taxon>
        <taxon>Pseudomonadati</taxon>
        <taxon>Pseudomonadota</taxon>
        <taxon>Alphaproteobacteria</taxon>
        <taxon>Rhodospirillales</taxon>
        <taxon>Rhodospirillaceae</taxon>
        <taxon>Defluviicoccus</taxon>
    </lineage>
</organism>
<comment type="caution">
    <text evidence="1">The sequence shown here is derived from an EMBL/GenBank/DDBJ whole genome shotgun (WGS) entry which is preliminary data.</text>
</comment>
<accession>A0A564WCQ0</accession>
<dbReference type="AlphaFoldDB" id="A0A564WCQ0"/>
<reference evidence="1" key="1">
    <citation type="submission" date="2018-11" db="EMBL/GenBank/DDBJ databases">
        <authorList>
            <person name="Onetto C."/>
        </authorList>
    </citation>
    <scope>NUCLEOTIDE SEQUENCE [LARGE SCALE GENOMIC DNA]</scope>
</reference>
<dbReference type="Proteomes" id="UP000326641">
    <property type="component" value="Unassembled WGS sequence"/>
</dbReference>
<protein>
    <submittedName>
        <fullName evidence="1">Uncharacterized protein</fullName>
    </submittedName>
</protein>
<evidence type="ECO:0000313" key="2">
    <source>
        <dbReference type="Proteomes" id="UP000326641"/>
    </source>
</evidence>
<proteinExistence type="predicted"/>